<proteinExistence type="predicted"/>
<evidence type="ECO:0000313" key="1">
    <source>
        <dbReference type="EMBL" id="KGJ95893.1"/>
    </source>
</evidence>
<dbReference type="EMBL" id="JQEC01000014">
    <property type="protein sequence ID" value="KGJ95893.1"/>
    <property type="molecule type" value="Genomic_DNA"/>
</dbReference>
<evidence type="ECO:0000313" key="2">
    <source>
        <dbReference type="Proteomes" id="UP000029868"/>
    </source>
</evidence>
<protein>
    <submittedName>
        <fullName evidence="1">Uncharacterized protein</fullName>
    </submittedName>
</protein>
<reference evidence="1 2" key="1">
    <citation type="submission" date="2014-08" db="EMBL/GenBank/DDBJ databases">
        <title>Genomic and Phenotypic Diversity of Colwellia psychrerythraea strains from Disparate Marine Basins.</title>
        <authorList>
            <person name="Techtmann S.M."/>
            <person name="Stelling S.C."/>
            <person name="Utturkar S.M."/>
            <person name="Alshibli N."/>
            <person name="Harris A."/>
            <person name="Brown S.D."/>
            <person name="Hazen T.C."/>
        </authorList>
    </citation>
    <scope>NUCLEOTIDE SEQUENCE [LARGE SCALE GENOMIC DNA]</scope>
    <source>
        <strain evidence="1 2">GAB14E</strain>
    </source>
</reference>
<sequence length="215" mass="23985">MTTNALILATDIIEIAQQSGRRAGTSLEAIASEQGDEAMLAVLTEMDILTVAKIVREHDATIPSIATWLMDAESIKQLLNVEPSYWQNIDEDHVFCAQTEAHSLLSQIFLSSDDEEKQLEVLKAIVEDDFGLLYLSLPFVGHDFSEMEEDEEQTSGSIEELLMKIKTLDEEAYREVMVVSTNGSLENVEKALKDNANKQRVTSVEIDTDDMFAPL</sequence>
<dbReference type="RefSeq" id="WP_033081505.1">
    <property type="nucleotide sequence ID" value="NZ_JQEC01000014.1"/>
</dbReference>
<accession>A0A099L1X9</accession>
<dbReference type="Proteomes" id="UP000029868">
    <property type="component" value="Unassembled WGS sequence"/>
</dbReference>
<dbReference type="PATRIC" id="fig|28229.3.peg.1411"/>
<dbReference type="OrthoDB" id="5761380at2"/>
<dbReference type="AlphaFoldDB" id="A0A099L1X9"/>
<comment type="caution">
    <text evidence="1">The sequence shown here is derived from an EMBL/GenBank/DDBJ whole genome shotgun (WGS) entry which is preliminary data.</text>
</comment>
<name>A0A099L1X9_COLPS</name>
<gene>
    <name evidence="1" type="ORF">GAB14E_1805</name>
</gene>
<organism evidence="1 2">
    <name type="scientific">Colwellia psychrerythraea</name>
    <name type="common">Vibrio psychroerythus</name>
    <dbReference type="NCBI Taxonomy" id="28229"/>
    <lineage>
        <taxon>Bacteria</taxon>
        <taxon>Pseudomonadati</taxon>
        <taxon>Pseudomonadota</taxon>
        <taxon>Gammaproteobacteria</taxon>
        <taxon>Alteromonadales</taxon>
        <taxon>Colwelliaceae</taxon>
        <taxon>Colwellia</taxon>
    </lineage>
</organism>